<evidence type="ECO:0000313" key="2">
    <source>
        <dbReference type="EMBL" id="MEU6826361.1"/>
    </source>
</evidence>
<proteinExistence type="predicted"/>
<dbReference type="EMBL" id="JBEYXV010000026">
    <property type="protein sequence ID" value="MEU6826361.1"/>
    <property type="molecule type" value="Genomic_DNA"/>
</dbReference>
<evidence type="ECO:0000256" key="1">
    <source>
        <dbReference type="SAM" id="MobiDB-lite"/>
    </source>
</evidence>
<evidence type="ECO:0000313" key="3">
    <source>
        <dbReference type="Proteomes" id="UP001551176"/>
    </source>
</evidence>
<comment type="caution">
    <text evidence="2">The sequence shown here is derived from an EMBL/GenBank/DDBJ whole genome shotgun (WGS) entry which is preliminary data.</text>
</comment>
<name>A0ABV3BZA9_9ACTN</name>
<gene>
    <name evidence="2" type="ORF">ABZ921_37595</name>
</gene>
<accession>A0ABV3BZA9</accession>
<keyword evidence="3" id="KW-1185">Reference proteome</keyword>
<protein>
    <recommendedName>
        <fullName evidence="4">ATP-binding protein</fullName>
    </recommendedName>
</protein>
<dbReference type="Proteomes" id="UP001551176">
    <property type="component" value="Unassembled WGS sequence"/>
</dbReference>
<feature type="region of interest" description="Disordered" evidence="1">
    <location>
        <begin position="120"/>
        <end position="150"/>
    </location>
</feature>
<evidence type="ECO:0008006" key="4">
    <source>
        <dbReference type="Google" id="ProtNLM"/>
    </source>
</evidence>
<reference evidence="2 3" key="1">
    <citation type="submission" date="2024-06" db="EMBL/GenBank/DDBJ databases">
        <title>The Natural Products Discovery Center: Release of the First 8490 Sequenced Strains for Exploring Actinobacteria Biosynthetic Diversity.</title>
        <authorList>
            <person name="Kalkreuter E."/>
            <person name="Kautsar S.A."/>
            <person name="Yang D."/>
            <person name="Bader C.D."/>
            <person name="Teijaro C.N."/>
            <person name="Fluegel L."/>
            <person name="Davis C.M."/>
            <person name="Simpson J.R."/>
            <person name="Lauterbach L."/>
            <person name="Steele A.D."/>
            <person name="Gui C."/>
            <person name="Meng S."/>
            <person name="Li G."/>
            <person name="Viehrig K."/>
            <person name="Ye F."/>
            <person name="Su P."/>
            <person name="Kiefer A.F."/>
            <person name="Nichols A."/>
            <person name="Cepeda A.J."/>
            <person name="Yan W."/>
            <person name="Fan B."/>
            <person name="Jiang Y."/>
            <person name="Adhikari A."/>
            <person name="Zheng C.-J."/>
            <person name="Schuster L."/>
            <person name="Cowan T.M."/>
            <person name="Smanski M.J."/>
            <person name="Chevrette M.G."/>
            <person name="De Carvalho L.P.S."/>
            <person name="Shen B."/>
        </authorList>
    </citation>
    <scope>NUCLEOTIDE SEQUENCE [LARGE SCALE GENOMIC DNA]</scope>
    <source>
        <strain evidence="2 3">NPDC046838</strain>
    </source>
</reference>
<sequence>MGQTVRIEALPHARNYDAERAVPVEALFSLTMETRRLEGSYQAVGDAACAVLATVGVPAWLVKHMGDATRVAAHYVIGHSTAPSYRVHVTVDSTSIDIVVTDYADRPVAGAPAWLQVGRDNTLQAPGSPPGTDSLAGEPGATDGLRLHRTPDGHVRLGCRTSWYGPTEG</sequence>
<dbReference type="RefSeq" id="WP_359357492.1">
    <property type="nucleotide sequence ID" value="NZ_JBEYXV010000026.1"/>
</dbReference>
<organism evidence="2 3">
    <name type="scientific">Streptomyces atriruber</name>
    <dbReference type="NCBI Taxonomy" id="545121"/>
    <lineage>
        <taxon>Bacteria</taxon>
        <taxon>Bacillati</taxon>
        <taxon>Actinomycetota</taxon>
        <taxon>Actinomycetes</taxon>
        <taxon>Kitasatosporales</taxon>
        <taxon>Streptomycetaceae</taxon>
        <taxon>Streptomyces</taxon>
    </lineage>
</organism>